<organism evidence="2">
    <name type="scientific">Ignisphaera aggregans</name>
    <dbReference type="NCBI Taxonomy" id="334771"/>
    <lineage>
        <taxon>Archaea</taxon>
        <taxon>Thermoproteota</taxon>
        <taxon>Thermoprotei</taxon>
        <taxon>Desulfurococcales</taxon>
        <taxon>Desulfurococcaceae</taxon>
        <taxon>Ignisphaera</taxon>
    </lineage>
</organism>
<gene>
    <name evidence="2" type="ORF">ENM70_00310</name>
</gene>
<dbReference type="SUPFAM" id="SSF53756">
    <property type="entry name" value="UDP-Glycosyltransferase/glycogen phosphorylase"/>
    <property type="match status" value="1"/>
</dbReference>
<keyword evidence="1" id="KW-0812">Transmembrane</keyword>
<keyword evidence="1" id="KW-0472">Membrane</keyword>
<evidence type="ECO:0000313" key="2">
    <source>
        <dbReference type="EMBL" id="HHP92062.1"/>
    </source>
</evidence>
<dbReference type="EMBL" id="DRYU01000004">
    <property type="protein sequence ID" value="HHP92062.1"/>
    <property type="molecule type" value="Genomic_DNA"/>
</dbReference>
<keyword evidence="1" id="KW-1133">Transmembrane helix</keyword>
<accession>A0A7J3YUT3</accession>
<name>A0A7J3YUT3_9CREN</name>
<dbReference type="Gene3D" id="3.40.50.2000">
    <property type="entry name" value="Glycogen Phosphorylase B"/>
    <property type="match status" value="1"/>
</dbReference>
<dbReference type="AlphaFoldDB" id="A0A7J3YUT3"/>
<reference evidence="2" key="1">
    <citation type="journal article" date="2020" name="mSystems">
        <title>Genome- and Community-Level Interaction Insights into Carbon Utilization and Element Cycling Functions of Hydrothermarchaeota in Hydrothermal Sediment.</title>
        <authorList>
            <person name="Zhou Z."/>
            <person name="Liu Y."/>
            <person name="Xu W."/>
            <person name="Pan J."/>
            <person name="Luo Z.H."/>
            <person name="Li M."/>
        </authorList>
    </citation>
    <scope>NUCLEOTIDE SEQUENCE [LARGE SCALE GENOMIC DNA]</scope>
    <source>
        <strain evidence="2">SpSt-1109</strain>
    </source>
</reference>
<feature type="transmembrane region" description="Helical" evidence="1">
    <location>
        <begin position="103"/>
        <end position="126"/>
    </location>
</feature>
<sequence length="385" mass="45147">MFPVLIISYRFAWSSKDVVDGLTHRYYGLYSNIARYVLNYRKPVYWYSVRDRRLLKIFNGKGCSSRCSMFIAVAKALKEVYTFERPIIVILDYPHSFLGIKYFMIYVSTLLLLYIFQLIGVVFVVVDNMDPPIEHSIELKGKVSLLERLLWSLLNNLVFLFDLIIFHSQSYRVYHRLYYKLDYKKTAVIPPGSFPNIIPYKEVRLKTPVKVFLSGRIHEWIGIEKIIMLIESLKREGIKVKFIVLDKSASSSLRRENIEVVNTYVSYHDFLKLLTEAHMLLLIRPRSLHHTLTVRATMADYMMAGRPILYLHSLGIKEIAGDVEGCYSFKSIEEVPNILQKLTRDLSSLNELCINIRRYAEKHLDYRKLALNLLREIANRIRSKN</sequence>
<protein>
    <recommendedName>
        <fullName evidence="3">Glycosyltransferase</fullName>
    </recommendedName>
</protein>
<evidence type="ECO:0008006" key="3">
    <source>
        <dbReference type="Google" id="ProtNLM"/>
    </source>
</evidence>
<feature type="transmembrane region" description="Helical" evidence="1">
    <location>
        <begin position="149"/>
        <end position="166"/>
    </location>
</feature>
<comment type="caution">
    <text evidence="2">The sequence shown here is derived from an EMBL/GenBank/DDBJ whole genome shotgun (WGS) entry which is preliminary data.</text>
</comment>
<proteinExistence type="predicted"/>
<evidence type="ECO:0000256" key="1">
    <source>
        <dbReference type="SAM" id="Phobius"/>
    </source>
</evidence>